<comment type="caution">
    <text evidence="1">The sequence shown here is derived from an EMBL/GenBank/DDBJ whole genome shotgun (WGS) entry which is preliminary data.</text>
</comment>
<evidence type="ECO:0000313" key="1">
    <source>
        <dbReference type="EMBL" id="NMM61176.1"/>
    </source>
</evidence>
<keyword evidence="2" id="KW-1185">Reference proteome</keyword>
<dbReference type="CDD" id="cd00093">
    <property type="entry name" value="HTH_XRE"/>
    <property type="match status" value="1"/>
</dbReference>
<dbReference type="GO" id="GO:0003677">
    <property type="term" value="F:DNA binding"/>
    <property type="evidence" value="ECO:0007669"/>
    <property type="project" value="InterPro"/>
</dbReference>
<reference evidence="1 2" key="1">
    <citation type="submission" date="2020-04" db="EMBL/GenBank/DDBJ databases">
        <authorList>
            <person name="Doyle D.A."/>
        </authorList>
    </citation>
    <scope>NUCLEOTIDE SEQUENCE [LARGE SCALE GENOMIC DNA]</scope>
    <source>
        <strain evidence="1 2">P21</strain>
    </source>
</reference>
<dbReference type="InterPro" id="IPR001387">
    <property type="entry name" value="Cro/C1-type_HTH"/>
</dbReference>
<dbReference type="Proteomes" id="UP000537131">
    <property type="component" value="Unassembled WGS sequence"/>
</dbReference>
<evidence type="ECO:0000313" key="2">
    <source>
        <dbReference type="Proteomes" id="UP000537131"/>
    </source>
</evidence>
<dbReference type="SUPFAM" id="SSF47413">
    <property type="entry name" value="lambda repressor-like DNA-binding domains"/>
    <property type="match status" value="1"/>
</dbReference>
<proteinExistence type="predicted"/>
<organism evidence="1 2">
    <name type="scientific">Clostridium muellerianum</name>
    <dbReference type="NCBI Taxonomy" id="2716538"/>
    <lineage>
        <taxon>Bacteria</taxon>
        <taxon>Bacillati</taxon>
        <taxon>Bacillota</taxon>
        <taxon>Clostridia</taxon>
        <taxon>Eubacteriales</taxon>
        <taxon>Clostridiaceae</taxon>
        <taxon>Clostridium</taxon>
    </lineage>
</organism>
<dbReference type="RefSeq" id="WP_169295789.1">
    <property type="nucleotide sequence ID" value="NZ_JABBNI010000001.1"/>
</dbReference>
<name>A0A7Y0ED49_9CLOT</name>
<dbReference type="AlphaFoldDB" id="A0A7Y0ED49"/>
<accession>A0A7Y0ED49</accession>
<dbReference type="InterPro" id="IPR010982">
    <property type="entry name" value="Lambda_DNA-bd_dom_sf"/>
</dbReference>
<dbReference type="Gene3D" id="1.10.260.40">
    <property type="entry name" value="lambda repressor-like DNA-binding domains"/>
    <property type="match status" value="1"/>
</dbReference>
<gene>
    <name evidence="1" type="ORF">HBE96_00345</name>
</gene>
<dbReference type="EMBL" id="JABBNI010000001">
    <property type="protein sequence ID" value="NMM61176.1"/>
    <property type="molecule type" value="Genomic_DNA"/>
</dbReference>
<reference evidence="1 2" key="2">
    <citation type="submission" date="2020-06" db="EMBL/GenBank/DDBJ databases">
        <title>Complete Genome Sequence of Clostridium muelleri sp. nov. P21T, an Acid-Alcohol Producing Acetogen Isolated from Old Hay.</title>
        <authorList>
            <person name="Duncan K.E."/>
            <person name="Tanner R.S."/>
        </authorList>
    </citation>
    <scope>NUCLEOTIDE SEQUENCE [LARGE SCALE GENOMIC DNA]</scope>
    <source>
        <strain evidence="1 2">P21</strain>
    </source>
</reference>
<protein>
    <submittedName>
        <fullName evidence="1">Helix-turn-helix transcriptional regulator</fullName>
    </submittedName>
</protein>
<sequence length="61" mass="7055">MTNESVKENLKDYLLKHGVRNNFIAEKIGISNTSICLFLQGKRLLSEDKLNQIEELINKSY</sequence>